<dbReference type="Gene3D" id="3.40.190.10">
    <property type="entry name" value="Periplasmic binding protein-like II"/>
    <property type="match status" value="3"/>
</dbReference>
<dbReference type="EMBL" id="BJMV01000005">
    <property type="protein sequence ID" value="GEB85483.1"/>
    <property type="molecule type" value="Genomic_DNA"/>
</dbReference>
<name>A0A4Y3TUM6_9PROT</name>
<dbReference type="InterPro" id="IPR000847">
    <property type="entry name" value="LysR_HTH_N"/>
</dbReference>
<dbReference type="OrthoDB" id="7506954at2"/>
<evidence type="ECO:0000256" key="1">
    <source>
        <dbReference type="ARBA" id="ARBA00009437"/>
    </source>
</evidence>
<reference evidence="6 7" key="1">
    <citation type="submission" date="2019-06" db="EMBL/GenBank/DDBJ databases">
        <title>Whole genome shotgun sequence of Acetobacter peroxydans NBRC 13755.</title>
        <authorList>
            <person name="Hosoyama A."/>
            <person name="Uohara A."/>
            <person name="Ohji S."/>
            <person name="Ichikawa N."/>
        </authorList>
    </citation>
    <scope>NUCLEOTIDE SEQUENCE [LARGE SCALE GENOMIC DNA]</scope>
    <source>
        <strain evidence="6 7">NBRC 13755</strain>
    </source>
</reference>
<dbReference type="InterPro" id="IPR036390">
    <property type="entry name" value="WH_DNA-bd_sf"/>
</dbReference>
<gene>
    <name evidence="6" type="ORF">APE01nite_12800</name>
</gene>
<evidence type="ECO:0000259" key="5">
    <source>
        <dbReference type="PROSITE" id="PS50931"/>
    </source>
</evidence>
<proteinExistence type="inferred from homology"/>
<dbReference type="SUPFAM" id="SSF46785">
    <property type="entry name" value="Winged helix' DNA-binding domain"/>
    <property type="match status" value="1"/>
</dbReference>
<comment type="similarity">
    <text evidence="1">Belongs to the LysR transcriptional regulatory family.</text>
</comment>
<dbReference type="SUPFAM" id="SSF53850">
    <property type="entry name" value="Periplasmic binding protein-like II"/>
    <property type="match status" value="1"/>
</dbReference>
<evidence type="ECO:0000256" key="2">
    <source>
        <dbReference type="ARBA" id="ARBA00023015"/>
    </source>
</evidence>
<keyword evidence="3" id="KW-0238">DNA-binding</keyword>
<dbReference type="GO" id="GO:0003700">
    <property type="term" value="F:DNA-binding transcription factor activity"/>
    <property type="evidence" value="ECO:0007669"/>
    <property type="project" value="InterPro"/>
</dbReference>
<dbReference type="InterPro" id="IPR036388">
    <property type="entry name" value="WH-like_DNA-bd_sf"/>
</dbReference>
<keyword evidence="4" id="KW-0804">Transcription</keyword>
<protein>
    <recommendedName>
        <fullName evidence="5">HTH lysR-type domain-containing protein</fullName>
    </recommendedName>
</protein>
<dbReference type="PROSITE" id="PS50931">
    <property type="entry name" value="HTH_LYSR"/>
    <property type="match status" value="1"/>
</dbReference>
<evidence type="ECO:0000313" key="7">
    <source>
        <dbReference type="Proteomes" id="UP000317730"/>
    </source>
</evidence>
<feature type="domain" description="HTH lysR-type" evidence="5">
    <location>
        <begin position="21"/>
        <end position="78"/>
    </location>
</feature>
<dbReference type="CDD" id="cd05466">
    <property type="entry name" value="PBP2_LTTR_substrate"/>
    <property type="match status" value="1"/>
</dbReference>
<comment type="caution">
    <text evidence="6">The sequence shown here is derived from an EMBL/GenBank/DDBJ whole genome shotgun (WGS) entry which is preliminary data.</text>
</comment>
<sequence>MKRETTPEWTDQSLRAFVRKVDWNLCRDFLAIARYGGVGAAARATGRRQPSLSAALRRFEAHVGYTLCDRSSRGIVLTPMGAAVLALCHDMADSVMAIPLHAAAAAGRVEGTLRLCMIPDVAVPAVDEAIMQFNSAYPAVSLHIDIAPWRQTIEAVERGDADIGITCDDIRRRSLRYVPIGQETQQLYCVDKAPLLARLAASGQAVSAGQVRFDPRCFTGESFILTGGDEPRDLRDLRARYGLGESVSGLVDTLSEARRLVLLGVGIGFLPVDFASPDVAAGRLVPLLPDDVLPRYSIYMITRTDTPEDTAASLMTRTIVSRMAGRSPLDGEDTRQA</sequence>
<organism evidence="6 7">
    <name type="scientific">Acetobacter peroxydans</name>
    <dbReference type="NCBI Taxonomy" id="104098"/>
    <lineage>
        <taxon>Bacteria</taxon>
        <taxon>Pseudomonadati</taxon>
        <taxon>Pseudomonadota</taxon>
        <taxon>Alphaproteobacteria</taxon>
        <taxon>Acetobacterales</taxon>
        <taxon>Acetobacteraceae</taxon>
        <taxon>Acetobacter</taxon>
    </lineage>
</organism>
<dbReference type="PANTHER" id="PTHR30126">
    <property type="entry name" value="HTH-TYPE TRANSCRIPTIONAL REGULATOR"/>
    <property type="match status" value="1"/>
</dbReference>
<evidence type="ECO:0000256" key="3">
    <source>
        <dbReference type="ARBA" id="ARBA00023125"/>
    </source>
</evidence>
<keyword evidence="2" id="KW-0805">Transcription regulation</keyword>
<dbReference type="Pfam" id="PF03466">
    <property type="entry name" value="LysR_substrate"/>
    <property type="match status" value="1"/>
</dbReference>
<evidence type="ECO:0000313" key="6">
    <source>
        <dbReference type="EMBL" id="GEB85483.1"/>
    </source>
</evidence>
<evidence type="ECO:0000256" key="4">
    <source>
        <dbReference type="ARBA" id="ARBA00023163"/>
    </source>
</evidence>
<dbReference type="Gene3D" id="1.10.10.10">
    <property type="entry name" value="Winged helix-like DNA-binding domain superfamily/Winged helix DNA-binding domain"/>
    <property type="match status" value="1"/>
</dbReference>
<dbReference type="InterPro" id="IPR005119">
    <property type="entry name" value="LysR_subst-bd"/>
</dbReference>
<dbReference type="RefSeq" id="WP_141375742.1">
    <property type="nucleotide sequence ID" value="NZ_BAPL01000001.1"/>
</dbReference>
<dbReference type="Pfam" id="PF00126">
    <property type="entry name" value="HTH_1"/>
    <property type="match status" value="1"/>
</dbReference>
<keyword evidence="7" id="KW-1185">Reference proteome</keyword>
<dbReference type="Proteomes" id="UP000317730">
    <property type="component" value="Unassembled WGS sequence"/>
</dbReference>
<dbReference type="AlphaFoldDB" id="A0A4Y3TUM6"/>
<dbReference type="PANTHER" id="PTHR30126:SF98">
    <property type="entry name" value="HTH-TYPE TRANSCRIPTIONAL ACTIVATOR BAUR"/>
    <property type="match status" value="1"/>
</dbReference>
<dbReference type="GO" id="GO:0000976">
    <property type="term" value="F:transcription cis-regulatory region binding"/>
    <property type="evidence" value="ECO:0007669"/>
    <property type="project" value="TreeGrafter"/>
</dbReference>
<accession>A0A4Y3TUM6</accession>